<dbReference type="CDD" id="cd00782">
    <property type="entry name" value="MutL_Trans"/>
    <property type="match status" value="1"/>
</dbReference>
<dbReference type="SUPFAM" id="SSF118116">
    <property type="entry name" value="DNA mismatch repair protein MutL"/>
    <property type="match status" value="1"/>
</dbReference>
<dbReference type="SUPFAM" id="SSF55874">
    <property type="entry name" value="ATPase domain of HSP90 chaperone/DNA topoisomerase II/histidine kinase"/>
    <property type="match status" value="1"/>
</dbReference>
<dbReference type="GO" id="GO:0005524">
    <property type="term" value="F:ATP binding"/>
    <property type="evidence" value="ECO:0007669"/>
    <property type="project" value="InterPro"/>
</dbReference>
<feature type="domain" description="DNA mismatch repair protein S5" evidence="6">
    <location>
        <begin position="202"/>
        <end position="321"/>
    </location>
</feature>
<dbReference type="Pfam" id="PF13589">
    <property type="entry name" value="HATPase_c_3"/>
    <property type="match status" value="1"/>
</dbReference>
<comment type="similarity">
    <text evidence="1 4">Belongs to the DNA mismatch repair MutL/HexB family.</text>
</comment>
<keyword evidence="7" id="KW-0378">Hydrolase</keyword>
<dbReference type="GO" id="GO:0016887">
    <property type="term" value="F:ATP hydrolysis activity"/>
    <property type="evidence" value="ECO:0007669"/>
    <property type="project" value="InterPro"/>
</dbReference>
<dbReference type="GO" id="GO:0140664">
    <property type="term" value="F:ATP-dependent DNA damage sensor activity"/>
    <property type="evidence" value="ECO:0007669"/>
    <property type="project" value="InterPro"/>
</dbReference>
<dbReference type="SMART" id="SM00853">
    <property type="entry name" value="MutL_C"/>
    <property type="match status" value="1"/>
</dbReference>
<dbReference type="InterPro" id="IPR020568">
    <property type="entry name" value="Ribosomal_Su5_D2-typ_SF"/>
</dbReference>
<comment type="function">
    <text evidence="4">This protein is involved in the repair of mismatches in DNA. It is required for dam-dependent methyl-directed DNA mismatch repair. May act as a 'molecular matchmaker', a protein that promotes the formation of a stable complex between two or more DNA-binding proteins in an ATP-dependent manner without itself being part of a final effector complex.</text>
</comment>
<dbReference type="InterPro" id="IPR042121">
    <property type="entry name" value="MutL_C_regsub"/>
</dbReference>
<dbReference type="GO" id="GO:0032300">
    <property type="term" value="C:mismatch repair complex"/>
    <property type="evidence" value="ECO:0007669"/>
    <property type="project" value="InterPro"/>
</dbReference>
<dbReference type="PROSITE" id="PS00058">
    <property type="entry name" value="DNA_MISMATCH_REPAIR_1"/>
    <property type="match status" value="1"/>
</dbReference>
<feature type="domain" description="MutL C-terminal dimerisation" evidence="5">
    <location>
        <begin position="351"/>
        <end position="487"/>
    </location>
</feature>
<organism evidence="7">
    <name type="scientific">Meiothermus ruber</name>
    <dbReference type="NCBI Taxonomy" id="277"/>
    <lineage>
        <taxon>Bacteria</taxon>
        <taxon>Thermotogati</taxon>
        <taxon>Deinococcota</taxon>
        <taxon>Deinococci</taxon>
        <taxon>Thermales</taxon>
        <taxon>Thermaceae</taxon>
        <taxon>Meiothermus</taxon>
    </lineage>
</organism>
<name>A0A7C3DP38_MEIRU</name>
<dbReference type="InterPro" id="IPR014721">
    <property type="entry name" value="Ribsml_uS5_D2-typ_fold_subgr"/>
</dbReference>
<dbReference type="SMART" id="SM01340">
    <property type="entry name" value="DNA_mis_repair"/>
    <property type="match status" value="1"/>
</dbReference>
<dbReference type="GO" id="GO:0006298">
    <property type="term" value="P:mismatch repair"/>
    <property type="evidence" value="ECO:0007669"/>
    <property type="project" value="UniProtKB-UniRule"/>
</dbReference>
<evidence type="ECO:0000256" key="3">
    <source>
        <dbReference type="ARBA" id="ARBA00023204"/>
    </source>
</evidence>
<dbReference type="EMBL" id="DSWI01000014">
    <property type="protein sequence ID" value="HFG20388.1"/>
    <property type="molecule type" value="Genomic_DNA"/>
</dbReference>
<dbReference type="InterPro" id="IPR002099">
    <property type="entry name" value="MutL/Mlh/PMS"/>
</dbReference>
<dbReference type="InterPro" id="IPR014790">
    <property type="entry name" value="MutL_C"/>
</dbReference>
<dbReference type="InterPro" id="IPR036890">
    <property type="entry name" value="HATPase_C_sf"/>
</dbReference>
<dbReference type="InterPro" id="IPR013507">
    <property type="entry name" value="DNA_mismatch_S5_2-like"/>
</dbReference>
<accession>A0A7C3DP38</accession>
<keyword evidence="7" id="KW-0255">Endonuclease</keyword>
<dbReference type="InterPro" id="IPR042120">
    <property type="entry name" value="MutL_C_dimsub"/>
</dbReference>
<keyword evidence="7" id="KW-0540">Nuclease</keyword>
<proteinExistence type="inferred from homology"/>
<reference evidence="7" key="1">
    <citation type="journal article" date="2020" name="mSystems">
        <title>Genome- and Community-Level Interaction Insights into Carbon Utilization and Element Cycling Functions of Hydrothermarchaeota in Hydrothermal Sediment.</title>
        <authorList>
            <person name="Zhou Z."/>
            <person name="Liu Y."/>
            <person name="Xu W."/>
            <person name="Pan J."/>
            <person name="Luo Z.H."/>
            <person name="Li M."/>
        </authorList>
    </citation>
    <scope>NUCLEOTIDE SEQUENCE [LARGE SCALE GENOMIC DNA]</scope>
    <source>
        <strain evidence="7">SpSt-524</strain>
    </source>
</reference>
<dbReference type="AlphaFoldDB" id="A0A7C3DP38"/>
<evidence type="ECO:0000256" key="4">
    <source>
        <dbReference type="HAMAP-Rule" id="MF_00149"/>
    </source>
</evidence>
<evidence type="ECO:0000256" key="1">
    <source>
        <dbReference type="ARBA" id="ARBA00006082"/>
    </source>
</evidence>
<keyword evidence="3 4" id="KW-0234">DNA repair</keyword>
<dbReference type="Pfam" id="PF08676">
    <property type="entry name" value="MutL_C"/>
    <property type="match status" value="1"/>
</dbReference>
<dbReference type="InterPro" id="IPR037198">
    <property type="entry name" value="MutL_C_sf"/>
</dbReference>
<dbReference type="Pfam" id="PF01119">
    <property type="entry name" value="DNA_mis_repair"/>
    <property type="match status" value="1"/>
</dbReference>
<dbReference type="InterPro" id="IPR014762">
    <property type="entry name" value="DNA_mismatch_repair_CS"/>
</dbReference>
<protein>
    <recommendedName>
        <fullName evidence="4">DNA mismatch repair protein MutL</fullName>
    </recommendedName>
</protein>
<dbReference type="PANTHER" id="PTHR10073">
    <property type="entry name" value="DNA MISMATCH REPAIR PROTEIN MLH, PMS, MUTL"/>
    <property type="match status" value="1"/>
</dbReference>
<dbReference type="FunFam" id="3.30.565.10:FF:000003">
    <property type="entry name" value="DNA mismatch repair endonuclease MutL"/>
    <property type="match status" value="1"/>
</dbReference>
<evidence type="ECO:0000313" key="7">
    <source>
        <dbReference type="EMBL" id="HFG20388.1"/>
    </source>
</evidence>
<dbReference type="PANTHER" id="PTHR10073:SF12">
    <property type="entry name" value="DNA MISMATCH REPAIR PROTEIN MLH1"/>
    <property type="match status" value="1"/>
</dbReference>
<dbReference type="Gene3D" id="3.30.565.10">
    <property type="entry name" value="Histidine kinase-like ATPase, C-terminal domain"/>
    <property type="match status" value="1"/>
</dbReference>
<dbReference type="InterPro" id="IPR020667">
    <property type="entry name" value="DNA_mismatch_repair_MutL"/>
</dbReference>
<dbReference type="CDD" id="cd16926">
    <property type="entry name" value="HATPase_MutL-MLH-PMS-like"/>
    <property type="match status" value="1"/>
</dbReference>
<evidence type="ECO:0000256" key="2">
    <source>
        <dbReference type="ARBA" id="ARBA00022763"/>
    </source>
</evidence>
<evidence type="ECO:0000259" key="5">
    <source>
        <dbReference type="SMART" id="SM00853"/>
    </source>
</evidence>
<keyword evidence="2 4" id="KW-0227">DNA damage</keyword>
<dbReference type="InterPro" id="IPR038973">
    <property type="entry name" value="MutL/Mlh/Pms-like"/>
</dbReference>
<dbReference type="NCBIfam" id="TIGR00585">
    <property type="entry name" value="mutl"/>
    <property type="match status" value="1"/>
</dbReference>
<dbReference type="SUPFAM" id="SSF54211">
    <property type="entry name" value="Ribosomal protein S5 domain 2-like"/>
    <property type="match status" value="1"/>
</dbReference>
<comment type="caution">
    <text evidence="7">The sequence shown here is derived from an EMBL/GenBank/DDBJ whole genome shotgun (WGS) entry which is preliminary data.</text>
</comment>
<dbReference type="GO" id="GO:0030983">
    <property type="term" value="F:mismatched DNA binding"/>
    <property type="evidence" value="ECO:0007669"/>
    <property type="project" value="InterPro"/>
</dbReference>
<dbReference type="HAMAP" id="MF_00149">
    <property type="entry name" value="DNA_mis_repair"/>
    <property type="match status" value="1"/>
</dbReference>
<sequence length="544" mass="59493">MIRKLPPELIREIAAGEVISGPADVVRELLENALDAGATRLYIELWGGGLDKIVVRDNGLGIPREELELALEHHTTSKLTDLQNIRTLGFRGEGLWAIRQAARVRLTSRPPQQLGGATLTAFQDKTELHEHPAPAGTQVEVTALFCHLPARRNALEAPAAEARKVVHLVSRYLLHRPEIALRLVVDGEEKIAHAGGGFAEVVKLLWGSVVANRLLPLEATEGPFTLRGLLSRPELSRPRRDRLLLALNRRPVEWPEPLLQAVLAAYKELLPAGQFPVGVLNLEVPTEHLLVNTSPDKSRVRLIRLEAILGFVSQAVQGLLSAHPLARALPEPTPLTGPAPVQRAHFPRLRYLGSFRELYLLAEAGDELYVVDQHAAHERILYEELSRRYLEEPPLELPHPELLSLSLGEEMNLAERLEALEQAGLQIEPFGPGKYRIRTIPAFLAGYPSLVGEVVKGSLGASSFAAAWRTVLARLACLPAIKAGHPLSSASAQALLDALAGCELPWVCPHGRPTVLVLGEGELARRFGRRGVRAVAEATSLKSE</sequence>
<dbReference type="Gene3D" id="3.30.1540.20">
    <property type="entry name" value="MutL, C-terminal domain, dimerisation subdomain"/>
    <property type="match status" value="1"/>
</dbReference>
<gene>
    <name evidence="4 7" type="primary">mutL</name>
    <name evidence="7" type="ORF">ENS82_06650</name>
</gene>
<dbReference type="Gene3D" id="3.30.230.10">
    <property type="match status" value="1"/>
</dbReference>
<evidence type="ECO:0000259" key="6">
    <source>
        <dbReference type="SMART" id="SM01340"/>
    </source>
</evidence>
<dbReference type="GO" id="GO:0004519">
    <property type="term" value="F:endonuclease activity"/>
    <property type="evidence" value="ECO:0007669"/>
    <property type="project" value="UniProtKB-KW"/>
</dbReference>
<dbReference type="Gene3D" id="3.30.1370.100">
    <property type="entry name" value="MutL, C-terminal domain, regulatory subdomain"/>
    <property type="match status" value="1"/>
</dbReference>